<protein>
    <submittedName>
        <fullName evidence="2">Uncharacterized protein</fullName>
    </submittedName>
</protein>
<evidence type="ECO:0000313" key="3">
    <source>
        <dbReference type="Proteomes" id="UP000276133"/>
    </source>
</evidence>
<dbReference type="Proteomes" id="UP000276133">
    <property type="component" value="Unassembled WGS sequence"/>
</dbReference>
<name>A0A3M7SVQ6_BRAPC</name>
<comment type="caution">
    <text evidence="2">The sequence shown here is derived from an EMBL/GenBank/DDBJ whole genome shotgun (WGS) entry which is preliminary data.</text>
</comment>
<sequence>MTSSFNYRQEGNKIFQSINSILRPLIFVSRLNEAQKLYNHALAEARDNVDFSSACKNLFIVSYKFQKFYSTREFNVQKIDFYCEMAQKYASDALEYGINEQSYEWLAKIKLNAKEAFSFYYESILSQSYEKRIKALIKVLKSSTKEICALIQYRICECYFRLSGQLMNSNFVEKALATNYECDYHYEESLKFSKDNYKMTQTLEELKNDYILQRFTLEGLKSKNIGHNLLHDCINNHEDLNLEQIWDIVDWFRDAIDKLKGKDVESEAELSSDIAYVYDEILKIKDKAKSYYQLSWHLADSLRPKIFTRLKWYQRCAQAIERYQQEKLEQERQSYEAQREQVFGQIKDDIEKLRNKAKDGYYDFLPFIYSNYPPKNPKHTFSGNLNPTNLKKSIQTAIYHYHPDKNSSALYGNAWFFTADEITKILTNFYEKLKDT</sequence>
<dbReference type="OrthoDB" id="3135773at2759"/>
<feature type="coiled-coil region" evidence="1">
    <location>
        <begin position="313"/>
        <end position="345"/>
    </location>
</feature>
<keyword evidence="3" id="KW-1185">Reference proteome</keyword>
<accession>A0A3M7SVQ6</accession>
<keyword evidence="1" id="KW-0175">Coiled coil</keyword>
<evidence type="ECO:0000256" key="1">
    <source>
        <dbReference type="SAM" id="Coils"/>
    </source>
</evidence>
<dbReference type="AlphaFoldDB" id="A0A3M7SVQ6"/>
<proteinExistence type="predicted"/>
<evidence type="ECO:0000313" key="2">
    <source>
        <dbReference type="EMBL" id="RNA39792.1"/>
    </source>
</evidence>
<gene>
    <name evidence="2" type="ORF">BpHYR1_034388</name>
</gene>
<reference evidence="2 3" key="1">
    <citation type="journal article" date="2018" name="Sci. Rep.">
        <title>Genomic signatures of local adaptation to the degree of environmental predictability in rotifers.</title>
        <authorList>
            <person name="Franch-Gras L."/>
            <person name="Hahn C."/>
            <person name="Garcia-Roger E.M."/>
            <person name="Carmona M.J."/>
            <person name="Serra M."/>
            <person name="Gomez A."/>
        </authorList>
    </citation>
    <scope>NUCLEOTIDE SEQUENCE [LARGE SCALE GENOMIC DNA]</scope>
    <source>
        <strain evidence="2">HYR1</strain>
    </source>
</reference>
<organism evidence="2 3">
    <name type="scientific">Brachionus plicatilis</name>
    <name type="common">Marine rotifer</name>
    <name type="synonym">Brachionus muelleri</name>
    <dbReference type="NCBI Taxonomy" id="10195"/>
    <lineage>
        <taxon>Eukaryota</taxon>
        <taxon>Metazoa</taxon>
        <taxon>Spiralia</taxon>
        <taxon>Gnathifera</taxon>
        <taxon>Rotifera</taxon>
        <taxon>Eurotatoria</taxon>
        <taxon>Monogononta</taxon>
        <taxon>Pseudotrocha</taxon>
        <taxon>Ploima</taxon>
        <taxon>Brachionidae</taxon>
        <taxon>Brachionus</taxon>
    </lineage>
</organism>
<dbReference type="EMBL" id="REGN01000703">
    <property type="protein sequence ID" value="RNA39792.1"/>
    <property type="molecule type" value="Genomic_DNA"/>
</dbReference>